<keyword evidence="3 5" id="KW-1133">Transmembrane helix</keyword>
<evidence type="ECO:0000256" key="4">
    <source>
        <dbReference type="ARBA" id="ARBA00023136"/>
    </source>
</evidence>
<dbReference type="EMBL" id="JBCLYO010000028">
    <property type="protein sequence ID" value="KAL0077432.1"/>
    <property type="molecule type" value="Genomic_DNA"/>
</dbReference>
<name>A0ABR3AMR8_PHYBL</name>
<dbReference type="InterPro" id="IPR059112">
    <property type="entry name" value="CysZ/EI24"/>
</dbReference>
<accession>A0ABR3AMR8</accession>
<keyword evidence="2 5" id="KW-0812">Transmembrane</keyword>
<proteinExistence type="predicted"/>
<evidence type="ECO:0000256" key="1">
    <source>
        <dbReference type="ARBA" id="ARBA00004141"/>
    </source>
</evidence>
<keyword evidence="7" id="KW-1185">Reference proteome</keyword>
<dbReference type="PANTHER" id="PTHR21389">
    <property type="entry name" value="P53 INDUCED PROTEIN"/>
    <property type="match status" value="1"/>
</dbReference>
<comment type="caution">
    <text evidence="6">The sequence shown here is derived from an EMBL/GenBank/DDBJ whole genome shotgun (WGS) entry which is preliminary data.</text>
</comment>
<dbReference type="PANTHER" id="PTHR21389:SF0">
    <property type="entry name" value="ETOPOSIDE-INDUCED PROTEIN 2.4 HOMOLOG"/>
    <property type="match status" value="1"/>
</dbReference>
<feature type="transmembrane region" description="Helical" evidence="5">
    <location>
        <begin position="52"/>
        <end position="72"/>
    </location>
</feature>
<sequence length="223" mass="24681">MYIILLVLNGKFYGPVAEKAYKVQLSRTSNNKSGPSVAGNGFNNVVQSAAETIYMILFYIAAAVFAFFLYTIPHIGIPLSFVMNCAIMSYYCFEYKWSYLGWNMEQCLSYLERHWAFFLGFGVPGTILTFFLSVIRSGVIFALIYPSYIIMATMATPQPTGSFGVSVASGDAARSEWNLPNTLPIFYPVRKIVDAIILGVRLVGGIPADPKVAKKNKNAVKTD</sequence>
<keyword evidence="4 5" id="KW-0472">Membrane</keyword>
<reference evidence="6 7" key="1">
    <citation type="submission" date="2024-04" db="EMBL/GenBank/DDBJ databases">
        <title>Symmetric and asymmetric DNA N6-adenine methylation regulates different biological responses in Mucorales.</title>
        <authorList>
            <consortium name="Lawrence Berkeley National Laboratory"/>
            <person name="Lax C."/>
            <person name="Mondo S.J."/>
            <person name="Osorio-Concepcion M."/>
            <person name="Muszewska A."/>
            <person name="Corrochano-Luque M."/>
            <person name="Gutierrez G."/>
            <person name="Riley R."/>
            <person name="Lipzen A."/>
            <person name="Guo J."/>
            <person name="Hundley H."/>
            <person name="Amirebrahimi M."/>
            <person name="Ng V."/>
            <person name="Lorenzo-Gutierrez D."/>
            <person name="Binder U."/>
            <person name="Yang J."/>
            <person name="Song Y."/>
            <person name="Canovas D."/>
            <person name="Navarro E."/>
            <person name="Freitag M."/>
            <person name="Gabaldon T."/>
            <person name="Grigoriev I.V."/>
            <person name="Corrochano L.M."/>
            <person name="Nicolas F.E."/>
            <person name="Garre V."/>
        </authorList>
    </citation>
    <scope>NUCLEOTIDE SEQUENCE [LARGE SCALE GENOMIC DNA]</scope>
    <source>
        <strain evidence="6 7">L51</strain>
    </source>
</reference>
<evidence type="ECO:0000313" key="7">
    <source>
        <dbReference type="Proteomes" id="UP001448207"/>
    </source>
</evidence>
<evidence type="ECO:0000256" key="3">
    <source>
        <dbReference type="ARBA" id="ARBA00022989"/>
    </source>
</evidence>
<protein>
    <submittedName>
        <fullName evidence="6">Etoposide-induced protein 2.4-domain-containing protein</fullName>
    </submittedName>
</protein>
<dbReference type="Pfam" id="PF07264">
    <property type="entry name" value="EI24"/>
    <property type="match status" value="1"/>
</dbReference>
<gene>
    <name evidence="6" type="ORF">J3Q64DRAFT_1646751</name>
</gene>
<feature type="transmembrane region" description="Helical" evidence="5">
    <location>
        <begin position="117"/>
        <end position="145"/>
    </location>
</feature>
<dbReference type="Proteomes" id="UP001448207">
    <property type="component" value="Unassembled WGS sequence"/>
</dbReference>
<evidence type="ECO:0000256" key="5">
    <source>
        <dbReference type="SAM" id="Phobius"/>
    </source>
</evidence>
<evidence type="ECO:0000256" key="2">
    <source>
        <dbReference type="ARBA" id="ARBA00022692"/>
    </source>
</evidence>
<organism evidence="6 7">
    <name type="scientific">Phycomyces blakesleeanus</name>
    <dbReference type="NCBI Taxonomy" id="4837"/>
    <lineage>
        <taxon>Eukaryota</taxon>
        <taxon>Fungi</taxon>
        <taxon>Fungi incertae sedis</taxon>
        <taxon>Mucoromycota</taxon>
        <taxon>Mucoromycotina</taxon>
        <taxon>Mucoromycetes</taxon>
        <taxon>Mucorales</taxon>
        <taxon>Phycomycetaceae</taxon>
        <taxon>Phycomyces</taxon>
    </lineage>
</organism>
<comment type="subcellular location">
    <subcellularLocation>
        <location evidence="1">Membrane</location>
        <topology evidence="1">Multi-pass membrane protein</topology>
    </subcellularLocation>
</comment>
<evidence type="ECO:0000313" key="6">
    <source>
        <dbReference type="EMBL" id="KAL0077432.1"/>
    </source>
</evidence>